<dbReference type="Proteomes" id="UP000306954">
    <property type="component" value="Unassembled WGS sequence"/>
</dbReference>
<keyword evidence="2" id="KW-1133">Transmembrane helix</keyword>
<evidence type="ECO:0000313" key="3">
    <source>
        <dbReference type="EMBL" id="TIB15998.1"/>
    </source>
</evidence>
<dbReference type="EMBL" id="SPOF01000005">
    <property type="protein sequence ID" value="TIB15998.1"/>
    <property type="molecule type" value="Genomic_DNA"/>
</dbReference>
<dbReference type="Proteomes" id="UP000310689">
    <property type="component" value="Unassembled WGS sequence"/>
</dbReference>
<keyword evidence="2" id="KW-0472">Membrane</keyword>
<evidence type="ECO:0000256" key="2">
    <source>
        <dbReference type="SAM" id="Phobius"/>
    </source>
</evidence>
<evidence type="ECO:0000313" key="5">
    <source>
        <dbReference type="Proteomes" id="UP000306954"/>
    </source>
</evidence>
<feature type="transmembrane region" description="Helical" evidence="2">
    <location>
        <begin position="26"/>
        <end position="49"/>
    </location>
</feature>
<feature type="compositionally biased region" description="Basic residues" evidence="1">
    <location>
        <begin position="144"/>
        <end position="153"/>
    </location>
</feature>
<evidence type="ECO:0000313" key="6">
    <source>
        <dbReference type="Proteomes" id="UP000310689"/>
    </source>
</evidence>
<keyword evidence="2" id="KW-0812">Transmembrane</keyword>
<reference evidence="5 6" key="1">
    <citation type="submission" date="2019-03" db="EMBL/GenBank/DDBJ databases">
        <title>Sequencing 23 genomes of Wallemia ichthyophaga.</title>
        <authorList>
            <person name="Gostincar C."/>
        </authorList>
    </citation>
    <scope>NUCLEOTIDE SEQUENCE [LARGE SCALE GENOMIC DNA]</scope>
    <source>
        <strain evidence="4 6">EXF-6200</strain>
        <strain evidence="3 5">EXF-8621</strain>
    </source>
</reference>
<evidence type="ECO:0000313" key="4">
    <source>
        <dbReference type="EMBL" id="TIB32507.1"/>
    </source>
</evidence>
<feature type="region of interest" description="Disordered" evidence="1">
    <location>
        <begin position="131"/>
        <end position="153"/>
    </location>
</feature>
<protein>
    <submittedName>
        <fullName evidence="3">Uncharacterized protein</fullName>
    </submittedName>
</protein>
<comment type="caution">
    <text evidence="3">The sequence shown here is derived from an EMBL/GenBank/DDBJ whole genome shotgun (WGS) entry which is preliminary data.</text>
</comment>
<accession>A0A4T0IMC8</accession>
<dbReference type="OMA" id="FRTLGVY"/>
<name>A0A4T0IMC8_WALIC</name>
<proteinExistence type="predicted"/>
<organism evidence="3 5">
    <name type="scientific">Wallemia ichthyophaga</name>
    <dbReference type="NCBI Taxonomy" id="245174"/>
    <lineage>
        <taxon>Eukaryota</taxon>
        <taxon>Fungi</taxon>
        <taxon>Dikarya</taxon>
        <taxon>Basidiomycota</taxon>
        <taxon>Wallemiomycotina</taxon>
        <taxon>Wallemiomycetes</taxon>
        <taxon>Wallemiales</taxon>
        <taxon>Wallemiaceae</taxon>
        <taxon>Wallemia</taxon>
    </lineage>
</organism>
<sequence length="153" mass="16795">MGNAIQTLFDPPLPDLIRVAILGCRYLAFGVAFPIIFLMLLDASAYVVFRTLGVYARRVRVVDNVSNPIAVDIATISSVEKKENSSLIRNAFLEGINNDNFNKRSNINKQCLKTLASNLKASSNDLHAHKAANIPLPPDADRGLRHRQPLTAA</sequence>
<dbReference type="AlphaFoldDB" id="A0A4T0IMC8"/>
<evidence type="ECO:0000256" key="1">
    <source>
        <dbReference type="SAM" id="MobiDB-lite"/>
    </source>
</evidence>
<gene>
    <name evidence="4" type="ORF">E3P86_03134</name>
    <name evidence="3" type="ORF">E3P90_00652</name>
</gene>
<dbReference type="EMBL" id="SPOI01000204">
    <property type="protein sequence ID" value="TIB32507.1"/>
    <property type="molecule type" value="Genomic_DNA"/>
</dbReference>